<dbReference type="Proteomes" id="UP000011863">
    <property type="component" value="Chromosome"/>
</dbReference>
<dbReference type="GO" id="GO:0008961">
    <property type="term" value="F:phosphatidylglycerol-prolipoprotein diacylglyceryl transferase activity"/>
    <property type="evidence" value="ECO:0007669"/>
    <property type="project" value="UniProtKB-UniRule"/>
</dbReference>
<evidence type="ECO:0000313" key="11">
    <source>
        <dbReference type="Proteomes" id="UP000011863"/>
    </source>
</evidence>
<feature type="transmembrane region" description="Helical" evidence="8">
    <location>
        <begin position="98"/>
        <end position="116"/>
    </location>
</feature>
<dbReference type="InterPro" id="IPR001640">
    <property type="entry name" value="Lgt"/>
</dbReference>
<dbReference type="GO" id="GO:0005886">
    <property type="term" value="C:plasma membrane"/>
    <property type="evidence" value="ECO:0007669"/>
    <property type="project" value="UniProtKB-SubCell"/>
</dbReference>
<dbReference type="EMBL" id="AP012057">
    <property type="protein sequence ID" value="BAN03702.1"/>
    <property type="molecule type" value="Genomic_DNA"/>
</dbReference>
<keyword evidence="10" id="KW-0449">Lipoprotein</keyword>
<evidence type="ECO:0000256" key="2">
    <source>
        <dbReference type="ARBA" id="ARBA00007150"/>
    </source>
</evidence>
<comment type="similarity">
    <text evidence="2 8">Belongs to the Lgt family.</text>
</comment>
<dbReference type="InterPro" id="IPR023271">
    <property type="entry name" value="Aquaporin-like"/>
</dbReference>
<organism evidence="10 11">
    <name type="scientific">Ilumatobacter coccineus (strain NBRC 103263 / KCTC 29153 / YM16-304)</name>
    <dbReference type="NCBI Taxonomy" id="1313172"/>
    <lineage>
        <taxon>Bacteria</taxon>
        <taxon>Bacillati</taxon>
        <taxon>Actinomycetota</taxon>
        <taxon>Acidimicrobiia</taxon>
        <taxon>Acidimicrobiales</taxon>
        <taxon>Ilumatobacteraceae</taxon>
        <taxon>Ilumatobacter</taxon>
    </lineage>
</organism>
<feature type="transmembrane region" description="Helical" evidence="8">
    <location>
        <begin position="26"/>
        <end position="47"/>
    </location>
</feature>
<keyword evidence="7 8" id="KW-0472">Membrane</keyword>
<dbReference type="UniPathway" id="UPA00664"/>
<keyword evidence="10" id="KW-0328">Glycosyltransferase</keyword>
<dbReference type="KEGG" id="aym:YM304_33880"/>
<dbReference type="PANTHER" id="PTHR30589:SF0">
    <property type="entry name" value="PHOSPHATIDYLGLYCEROL--PROLIPOPROTEIN DIACYLGLYCERYL TRANSFERASE"/>
    <property type="match status" value="1"/>
</dbReference>
<feature type="region of interest" description="Disordered" evidence="9">
    <location>
        <begin position="279"/>
        <end position="319"/>
    </location>
</feature>
<reference evidence="10 11" key="1">
    <citation type="journal article" date="2013" name="Int. J. Syst. Evol. Microbiol.">
        <title>Ilumatobacter nonamiense sp. nov. and Ilumatobacter coccineum sp. nov., isolated from seashore sand.</title>
        <authorList>
            <person name="Matsumoto A."/>
            <person name="Kasai H."/>
            <person name="Matsuo Y."/>
            <person name="Shizuri Y."/>
            <person name="Ichikawa N."/>
            <person name="Fujita N."/>
            <person name="Omura S."/>
            <person name="Takahashi Y."/>
        </authorList>
    </citation>
    <scope>NUCLEOTIDE SEQUENCE [LARGE SCALE GENOMIC DNA]</scope>
    <source>
        <strain evidence="11">NBRC 103263 / KCTC 29153 / YM16-304</strain>
    </source>
</reference>
<keyword evidence="3 8" id="KW-1003">Cell membrane</keyword>
<dbReference type="GO" id="GO:0042158">
    <property type="term" value="P:lipoprotein biosynthetic process"/>
    <property type="evidence" value="ECO:0007669"/>
    <property type="project" value="UniProtKB-UniRule"/>
</dbReference>
<feature type="binding site" evidence="8">
    <location>
        <position position="142"/>
    </location>
    <ligand>
        <name>a 1,2-diacyl-sn-glycero-3-phospho-(1'-sn-glycerol)</name>
        <dbReference type="ChEBI" id="CHEBI:64716"/>
    </ligand>
</feature>
<gene>
    <name evidence="8 10" type="primary">lgt</name>
    <name evidence="10" type="ORF">YM304_33880</name>
</gene>
<name>A0A6C7ECH0_ILUCY</name>
<dbReference type="Pfam" id="PF01790">
    <property type="entry name" value="LGT"/>
    <property type="match status" value="1"/>
</dbReference>
<comment type="pathway">
    <text evidence="8">Protein modification; lipoprotein biosynthesis (diacylglyceryl transfer).</text>
</comment>
<dbReference type="OrthoDB" id="871140at2"/>
<feature type="compositionally biased region" description="Low complexity" evidence="9">
    <location>
        <begin position="298"/>
        <end position="307"/>
    </location>
</feature>
<evidence type="ECO:0000256" key="8">
    <source>
        <dbReference type="HAMAP-Rule" id="MF_01147"/>
    </source>
</evidence>
<dbReference type="SUPFAM" id="SSF81338">
    <property type="entry name" value="Aquaporin-like"/>
    <property type="match status" value="1"/>
</dbReference>
<dbReference type="HAMAP" id="MF_01147">
    <property type="entry name" value="Lgt"/>
    <property type="match status" value="1"/>
</dbReference>
<keyword evidence="6 8" id="KW-1133">Transmembrane helix</keyword>
<dbReference type="AlphaFoldDB" id="A0A6C7ECH0"/>
<comment type="subcellular location">
    <subcellularLocation>
        <location evidence="8">Cell membrane</location>
        <topology evidence="8">Multi-pass membrane protein</topology>
    </subcellularLocation>
    <subcellularLocation>
        <location evidence="1">Membrane</location>
        <topology evidence="1">Multi-pass membrane protein</topology>
    </subcellularLocation>
</comment>
<feature type="transmembrane region" description="Helical" evidence="8">
    <location>
        <begin position="256"/>
        <end position="272"/>
    </location>
</feature>
<feature type="transmembrane region" description="Helical" evidence="8">
    <location>
        <begin position="218"/>
        <end position="236"/>
    </location>
</feature>
<evidence type="ECO:0000313" key="10">
    <source>
        <dbReference type="EMBL" id="BAN03702.1"/>
    </source>
</evidence>
<feature type="transmembrane region" description="Helical" evidence="8">
    <location>
        <begin position="188"/>
        <end position="206"/>
    </location>
</feature>
<dbReference type="PROSITE" id="PS01311">
    <property type="entry name" value="LGT"/>
    <property type="match status" value="1"/>
</dbReference>
<protein>
    <recommendedName>
        <fullName evidence="8">Phosphatidylglycerol--prolipoprotein diacylglyceryl transferase</fullName>
        <ecNumber evidence="8">2.5.1.145</ecNumber>
    </recommendedName>
</protein>
<evidence type="ECO:0000256" key="6">
    <source>
        <dbReference type="ARBA" id="ARBA00022989"/>
    </source>
</evidence>
<dbReference type="PANTHER" id="PTHR30589">
    <property type="entry name" value="PROLIPOPROTEIN DIACYLGLYCERYL TRANSFERASE"/>
    <property type="match status" value="1"/>
</dbReference>
<feature type="transmembrane region" description="Helical" evidence="8">
    <location>
        <begin position="59"/>
        <end position="78"/>
    </location>
</feature>
<keyword evidence="11" id="KW-1185">Reference proteome</keyword>
<comment type="catalytic activity">
    <reaction evidence="8">
        <text>L-cysteinyl-[prolipoprotein] + a 1,2-diacyl-sn-glycero-3-phospho-(1'-sn-glycerol) = an S-1,2-diacyl-sn-glyceryl-L-cysteinyl-[prolipoprotein] + sn-glycerol 1-phosphate + H(+)</text>
        <dbReference type="Rhea" id="RHEA:56712"/>
        <dbReference type="Rhea" id="RHEA-COMP:14679"/>
        <dbReference type="Rhea" id="RHEA-COMP:14680"/>
        <dbReference type="ChEBI" id="CHEBI:15378"/>
        <dbReference type="ChEBI" id="CHEBI:29950"/>
        <dbReference type="ChEBI" id="CHEBI:57685"/>
        <dbReference type="ChEBI" id="CHEBI:64716"/>
        <dbReference type="ChEBI" id="CHEBI:140658"/>
        <dbReference type="EC" id="2.5.1.145"/>
    </reaction>
</comment>
<feature type="transmembrane region" description="Helical" evidence="8">
    <location>
        <begin position="123"/>
        <end position="141"/>
    </location>
</feature>
<dbReference type="NCBIfam" id="TIGR00544">
    <property type="entry name" value="lgt"/>
    <property type="match status" value="1"/>
</dbReference>
<dbReference type="RefSeq" id="WP_015442949.1">
    <property type="nucleotide sequence ID" value="NC_020520.1"/>
</dbReference>
<evidence type="ECO:0000256" key="9">
    <source>
        <dbReference type="SAM" id="MobiDB-lite"/>
    </source>
</evidence>
<evidence type="ECO:0000256" key="7">
    <source>
        <dbReference type="ARBA" id="ARBA00023136"/>
    </source>
</evidence>
<proteinExistence type="inferred from homology"/>
<sequence>MMTSLVASIPSPSFNSIDLGPLSLNIYGLMIALGVVAAVALMGRRFVDRGVGTTDDASSIAIWAVIAGVIGARLYHVATDWERFENNYQNIPKLWEGGLGIPGGLLFGIPVGLYLAREKGVGIAAAATCAAPAIPLAQAIGRLGNYFNQELYGRATDLPWALEIDADHLVRNPATGEFFELGTTFHPTFLYELLWSLGIVAVLLFIDRRRANGERPPANGSLMGLYLAGYGLGRFWVEGLRVDPADEIGPFRWNQWVALAGIVGGLALWAALRNRPAAERPAADDDPLDDDRHEQLDLSDVVSVPADSDADDSASTTDD</sequence>
<keyword evidence="4 8" id="KW-0808">Transferase</keyword>
<keyword evidence="5 8" id="KW-0812">Transmembrane</keyword>
<dbReference type="EC" id="2.5.1.145" evidence="8"/>
<evidence type="ECO:0000256" key="1">
    <source>
        <dbReference type="ARBA" id="ARBA00004141"/>
    </source>
</evidence>
<evidence type="ECO:0000256" key="3">
    <source>
        <dbReference type="ARBA" id="ARBA00022475"/>
    </source>
</evidence>
<comment type="function">
    <text evidence="8">Catalyzes the transfer of the diacylglyceryl group from phosphatidylglycerol to the sulfhydryl group of the N-terminal cysteine of a prolipoprotein, the first step in the formation of mature lipoproteins.</text>
</comment>
<accession>A0A6C7ECH0</accession>
<feature type="compositionally biased region" description="Acidic residues" evidence="9">
    <location>
        <begin position="308"/>
        <end position="319"/>
    </location>
</feature>
<evidence type="ECO:0000256" key="4">
    <source>
        <dbReference type="ARBA" id="ARBA00022679"/>
    </source>
</evidence>
<evidence type="ECO:0000256" key="5">
    <source>
        <dbReference type="ARBA" id="ARBA00022692"/>
    </source>
</evidence>